<sequence length="152" mass="16808">MQGDMTPEDHTAVVGQHMEYPNSECMQQPASTVSSSVQSSSGNGKRKEKRCASDNDTVKPNAKRKNHPRLHPRLDPNLEYCGPNAKGDHMYKCVGTPIPVRPEPQRNPGTPAVIIHRCNDSSLVASESFRTHPPFIVTSYFLLFHNAIDALS</sequence>
<dbReference type="Proteomes" id="UP000092154">
    <property type="component" value="Unassembled WGS sequence"/>
</dbReference>
<feature type="compositionally biased region" description="Low complexity" evidence="1">
    <location>
        <begin position="31"/>
        <end position="41"/>
    </location>
</feature>
<reference evidence="2 3" key="1">
    <citation type="submission" date="2016-06" db="EMBL/GenBank/DDBJ databases">
        <title>Comparative genomics of the ectomycorrhizal sister species Rhizopogon vinicolor and Rhizopogon vesiculosus (Basidiomycota: Boletales) reveals a divergence of the mating type B locus.</title>
        <authorList>
            <consortium name="DOE Joint Genome Institute"/>
            <person name="Mujic A.B."/>
            <person name="Kuo A."/>
            <person name="Tritt A."/>
            <person name="Lipzen A."/>
            <person name="Chen C."/>
            <person name="Johnson J."/>
            <person name="Sharma A."/>
            <person name="Barry K."/>
            <person name="Grigoriev I.V."/>
            <person name="Spatafora J.W."/>
        </authorList>
    </citation>
    <scope>NUCLEOTIDE SEQUENCE [LARGE SCALE GENOMIC DNA]</scope>
    <source>
        <strain evidence="2 3">AM-OR11-026</strain>
    </source>
</reference>
<evidence type="ECO:0000256" key="1">
    <source>
        <dbReference type="SAM" id="MobiDB-lite"/>
    </source>
</evidence>
<keyword evidence="3" id="KW-1185">Reference proteome</keyword>
<dbReference type="InParanoid" id="A0A1B7N605"/>
<feature type="region of interest" description="Disordered" evidence="1">
    <location>
        <begin position="1"/>
        <end position="81"/>
    </location>
</feature>
<organism evidence="2 3">
    <name type="scientific">Rhizopogon vinicolor AM-OR11-026</name>
    <dbReference type="NCBI Taxonomy" id="1314800"/>
    <lineage>
        <taxon>Eukaryota</taxon>
        <taxon>Fungi</taxon>
        <taxon>Dikarya</taxon>
        <taxon>Basidiomycota</taxon>
        <taxon>Agaricomycotina</taxon>
        <taxon>Agaricomycetes</taxon>
        <taxon>Agaricomycetidae</taxon>
        <taxon>Boletales</taxon>
        <taxon>Suillineae</taxon>
        <taxon>Rhizopogonaceae</taxon>
        <taxon>Rhizopogon</taxon>
    </lineage>
</organism>
<feature type="compositionally biased region" description="Basic residues" evidence="1">
    <location>
        <begin position="61"/>
        <end position="71"/>
    </location>
</feature>
<name>A0A1B7N605_9AGAM</name>
<dbReference type="AlphaFoldDB" id="A0A1B7N605"/>
<dbReference type="EMBL" id="KV448218">
    <property type="protein sequence ID" value="OAX40288.1"/>
    <property type="molecule type" value="Genomic_DNA"/>
</dbReference>
<gene>
    <name evidence="2" type="ORF">K503DRAFT_631581</name>
</gene>
<proteinExistence type="predicted"/>
<evidence type="ECO:0000313" key="3">
    <source>
        <dbReference type="Proteomes" id="UP000092154"/>
    </source>
</evidence>
<protein>
    <submittedName>
        <fullName evidence="2">Uncharacterized protein</fullName>
    </submittedName>
</protein>
<accession>A0A1B7N605</accession>
<evidence type="ECO:0000313" key="2">
    <source>
        <dbReference type="EMBL" id="OAX40288.1"/>
    </source>
</evidence>